<feature type="domain" description="N-acetylmuramoyl-L-alanine amidase" evidence="1">
    <location>
        <begin position="26"/>
        <end position="160"/>
    </location>
</feature>
<keyword evidence="3" id="KW-1185">Reference proteome</keyword>
<dbReference type="RefSeq" id="WP_078499221.1">
    <property type="nucleotide sequence ID" value="NZ_MSZX01000005.1"/>
</dbReference>
<evidence type="ECO:0000313" key="3">
    <source>
        <dbReference type="Proteomes" id="UP000190188"/>
    </source>
</evidence>
<dbReference type="InterPro" id="IPR036505">
    <property type="entry name" value="Amidase/PGRP_sf"/>
</dbReference>
<evidence type="ECO:0000313" key="2">
    <source>
        <dbReference type="EMBL" id="OPA77480.1"/>
    </source>
</evidence>
<dbReference type="GO" id="GO:0008745">
    <property type="term" value="F:N-acetylmuramoyl-L-alanine amidase activity"/>
    <property type="evidence" value="ECO:0007669"/>
    <property type="project" value="InterPro"/>
</dbReference>
<evidence type="ECO:0000259" key="1">
    <source>
        <dbReference type="Pfam" id="PF01510"/>
    </source>
</evidence>
<proteinExistence type="predicted"/>
<dbReference type="SUPFAM" id="SSF55846">
    <property type="entry name" value="N-acetylmuramoyl-L-alanine amidase-like"/>
    <property type="match status" value="1"/>
</dbReference>
<dbReference type="EMBL" id="MSZX01000005">
    <property type="protein sequence ID" value="OPA77480.1"/>
    <property type="molecule type" value="Genomic_DNA"/>
</dbReference>
<dbReference type="OrthoDB" id="2812205at2"/>
<sequence length="264" mass="30002">MRIQGQFTLFDREEFEEWLMKQSFKRKVVLIQNHHTWSPDYKDFNGSNHFQRLDSMKSFHINDRGFSDIAQNLTTFPDGMIAVCRPFDVAPAGIKGANSNGICIEHFGNFDIGGDKMTDEHRKTILFLNAVLCKKFKLSISTESVVYHHWWSTDGDKVFNLKTGEKLKGSPSKTCPGTAFFGGNTVLDAQKNFIPLIATAFNDNGEDEDKLKLTNYQKTQLIEVLKGLLLQGVITDKSWVDKAQNDTLTVSELTWLNMIVIARK</sequence>
<dbReference type="InterPro" id="IPR002502">
    <property type="entry name" value="Amidase_domain"/>
</dbReference>
<protein>
    <recommendedName>
        <fullName evidence="1">N-acetylmuramoyl-L-alanine amidase domain-containing protein</fullName>
    </recommendedName>
</protein>
<name>A0A1T2XCA7_9BACL</name>
<dbReference type="Pfam" id="PF01510">
    <property type="entry name" value="Amidase_2"/>
    <property type="match status" value="1"/>
</dbReference>
<organism evidence="2 3">
    <name type="scientific">Paenibacillus selenitireducens</name>
    <dbReference type="NCBI Taxonomy" id="1324314"/>
    <lineage>
        <taxon>Bacteria</taxon>
        <taxon>Bacillati</taxon>
        <taxon>Bacillota</taxon>
        <taxon>Bacilli</taxon>
        <taxon>Bacillales</taxon>
        <taxon>Paenibacillaceae</taxon>
        <taxon>Paenibacillus</taxon>
    </lineage>
</organism>
<gene>
    <name evidence="2" type="ORF">BVG16_13575</name>
</gene>
<dbReference type="STRING" id="1324314.BVG16_13575"/>
<dbReference type="AlphaFoldDB" id="A0A1T2XCA7"/>
<dbReference type="Gene3D" id="3.40.80.10">
    <property type="entry name" value="Peptidoglycan recognition protein-like"/>
    <property type="match status" value="1"/>
</dbReference>
<dbReference type="Proteomes" id="UP000190188">
    <property type="component" value="Unassembled WGS sequence"/>
</dbReference>
<comment type="caution">
    <text evidence="2">The sequence shown here is derived from an EMBL/GenBank/DDBJ whole genome shotgun (WGS) entry which is preliminary data.</text>
</comment>
<reference evidence="2 3" key="1">
    <citation type="submission" date="2017-01" db="EMBL/GenBank/DDBJ databases">
        <title>Genome analysis of Paenibacillus selenitrireducens ES3-24.</title>
        <authorList>
            <person name="Xu D."/>
            <person name="Yao R."/>
            <person name="Zheng S."/>
        </authorList>
    </citation>
    <scope>NUCLEOTIDE SEQUENCE [LARGE SCALE GENOMIC DNA]</scope>
    <source>
        <strain evidence="2 3">ES3-24</strain>
    </source>
</reference>
<dbReference type="CDD" id="cd06583">
    <property type="entry name" value="PGRP"/>
    <property type="match status" value="1"/>
</dbReference>
<dbReference type="GO" id="GO:0009253">
    <property type="term" value="P:peptidoglycan catabolic process"/>
    <property type="evidence" value="ECO:0007669"/>
    <property type="project" value="InterPro"/>
</dbReference>
<accession>A0A1T2XCA7</accession>